<dbReference type="SUPFAM" id="SSF52540">
    <property type="entry name" value="P-loop containing nucleoside triphosphate hydrolases"/>
    <property type="match status" value="1"/>
</dbReference>
<accession>H1HQA7</accession>
<dbReference type="OrthoDB" id="9762792at2"/>
<evidence type="ECO:0000313" key="3">
    <source>
        <dbReference type="Proteomes" id="UP000003167"/>
    </source>
</evidence>
<dbReference type="STRING" id="999422.HMPREF9944_02187"/>
<protein>
    <recommendedName>
        <fullName evidence="1">PD-(D/E)XK endonuclease-like domain-containing protein</fullName>
    </recommendedName>
</protein>
<keyword evidence="3" id="KW-1185">Reference proteome</keyword>
<gene>
    <name evidence="2" type="ORF">HMPREF9944_02187</name>
</gene>
<evidence type="ECO:0000259" key="1">
    <source>
        <dbReference type="Pfam" id="PF12705"/>
    </source>
</evidence>
<dbReference type="InterPro" id="IPR011604">
    <property type="entry name" value="PDDEXK-like_dom_sf"/>
</dbReference>
<comment type="caution">
    <text evidence="2">The sequence shown here is derived from an EMBL/GenBank/DDBJ whole genome shotgun (WGS) entry which is preliminary data.</text>
</comment>
<dbReference type="Pfam" id="PF12705">
    <property type="entry name" value="PDDEXK_1"/>
    <property type="match status" value="1"/>
</dbReference>
<sequence>MNKTFLQYVAEDILRKHDTNLSRTAVVFPNKRASLFLNEELARHAGQPLWSPAYITISDLFREYSERMVADPIKLICDLHKVFNSCTGSEETLDRFYGWGQVLLTDFDDIDKNMGDAHQIFVNLKNMHELDDVSYLTDEQKELLKKFFDNFSDDMESKLKERFINLWSNFEEIYTQFKECLYRQGLTYEGALYREVVEKKQIDFRYDDYIFVGFNMMQAVEQKLCERLKALGKAHFYWDFDDYYMREHNGINHEAGTYIRQYLQQFPNELDASDKDIYHNFDKPKDITYLSAMTENIQARFISTWLKDKKRIEDGRRTAIIMADERLLPTVVHCLPPEVKHVNITTGYPLQYSPVTSFVKLLINLQTIGFNASRNTFSKKWKTMLLRHPYMKYIQDTNMVFGKAYGDVASMNTWLVGLLQEIGYGYASASGEDPFVQEAIFRMYTLFNRLETLIVSGELKADLNIYNKLINQLIASTSVPFHGEPVAGLQIMGVLETRNLDFDHILVLSCNEGNMPKGVNDTSFIPYAIRKAFGLTTIDNKVAIYAYYFHSLLQRATDITLSYNKATNRTSTGEMSRFMLQLMVEGPQEIHFKNLNAQQTPMRSRKQAVAKNEEVMNVVNALHRISPTALSAYLRCRLRFYYRYIAGIKEPDNESEEIDNRIFGNIFHRSAELFYTDKNHGGTIHADDIEAALKDKSLLERLVDKAFKEKLFEVEADKNVTYNGLQLINRQVIIDYLRKLLRIDCKLTPFAILGLEEPVEKAFYIDTSCGAKQIYLFGNIDRIDKVETEGRARIRVVDYKTGSNADMKVKSIDDIFNPEKIENHTDYYLQAILYALILRDSHSLNPSSLPVSPALLFIQHTAGNDYNPTLLLDKQPIMDVADYQEEFIDHLKQLIEEIFNPDIPFSPTQNTKQCQYCPYRNICG</sequence>
<dbReference type="Gene3D" id="3.90.320.10">
    <property type="match status" value="1"/>
</dbReference>
<dbReference type="PATRIC" id="fig|999422.3.peg.2463"/>
<dbReference type="HOGENOM" id="CLU_013279_0_0_10"/>
<evidence type="ECO:0000313" key="2">
    <source>
        <dbReference type="EMBL" id="EHO66898.1"/>
    </source>
</evidence>
<dbReference type="RefSeq" id="WP_008566466.1">
    <property type="nucleotide sequence ID" value="NZ_JH594511.1"/>
</dbReference>
<proteinExistence type="predicted"/>
<organism evidence="2 3">
    <name type="scientific">Segatella maculosa OT 289</name>
    <dbReference type="NCBI Taxonomy" id="999422"/>
    <lineage>
        <taxon>Bacteria</taxon>
        <taxon>Pseudomonadati</taxon>
        <taxon>Bacteroidota</taxon>
        <taxon>Bacteroidia</taxon>
        <taxon>Bacteroidales</taxon>
        <taxon>Prevotellaceae</taxon>
        <taxon>Segatella</taxon>
    </lineage>
</organism>
<dbReference type="EMBL" id="AGEK01000041">
    <property type="protein sequence ID" value="EHO66898.1"/>
    <property type="molecule type" value="Genomic_DNA"/>
</dbReference>
<dbReference type="Proteomes" id="UP000003167">
    <property type="component" value="Unassembled WGS sequence"/>
</dbReference>
<dbReference type="AlphaFoldDB" id="H1HQA7"/>
<name>H1HQA7_9BACT</name>
<dbReference type="InterPro" id="IPR027417">
    <property type="entry name" value="P-loop_NTPase"/>
</dbReference>
<reference evidence="2 3" key="1">
    <citation type="submission" date="2011-12" db="EMBL/GenBank/DDBJ databases">
        <title>The Genome Sequence of Prevotella maculosa OT 289.</title>
        <authorList>
            <consortium name="The Broad Institute Genome Sequencing Platform"/>
            <person name="Earl A."/>
            <person name="Ward D."/>
            <person name="Feldgarden M."/>
            <person name="Gevers D."/>
            <person name="Izard J."/>
            <person name="Blanton J.M."/>
            <person name="Mathney J."/>
            <person name="Tanner A.C."/>
            <person name="Dewhirst F.E."/>
            <person name="Young S.K."/>
            <person name="Zeng Q."/>
            <person name="Gargeya S."/>
            <person name="Fitzgerald M."/>
            <person name="Haas B."/>
            <person name="Abouelleil A."/>
            <person name="Alvarado L."/>
            <person name="Arachchi H.M."/>
            <person name="Berlin A."/>
            <person name="Chapman S.B."/>
            <person name="Gearin G."/>
            <person name="Goldberg J."/>
            <person name="Griggs A."/>
            <person name="Gujja S."/>
            <person name="Hansen M."/>
            <person name="Heiman D."/>
            <person name="Howarth C."/>
            <person name="Larimer J."/>
            <person name="Lui A."/>
            <person name="MacDonald P.J.P."/>
            <person name="McCowen C."/>
            <person name="Montmayeur A."/>
            <person name="Murphy C."/>
            <person name="Neiman D."/>
            <person name="Pearson M."/>
            <person name="Priest M."/>
            <person name="Roberts A."/>
            <person name="Saif S."/>
            <person name="Shea T."/>
            <person name="Sisk P."/>
            <person name="Stolte C."/>
            <person name="Sykes S."/>
            <person name="Wortman J."/>
            <person name="Nusbaum C."/>
            <person name="Birren B."/>
        </authorList>
    </citation>
    <scope>NUCLEOTIDE SEQUENCE [LARGE SCALE GENOMIC DNA]</scope>
    <source>
        <strain evidence="2 3">OT 289</strain>
    </source>
</reference>
<dbReference type="InterPro" id="IPR038726">
    <property type="entry name" value="PDDEXK_AddAB-type"/>
</dbReference>
<feature type="domain" description="PD-(D/E)XK endonuclease-like" evidence="1">
    <location>
        <begin position="624"/>
        <end position="923"/>
    </location>
</feature>